<evidence type="ECO:0000256" key="5">
    <source>
        <dbReference type="ARBA" id="ARBA00022842"/>
    </source>
</evidence>
<dbReference type="GO" id="GO:0004659">
    <property type="term" value="F:prenyltransferase activity"/>
    <property type="evidence" value="ECO:0007669"/>
    <property type="project" value="InterPro"/>
</dbReference>
<gene>
    <name evidence="7" type="ORF">SERN_2878</name>
</gene>
<dbReference type="EMBL" id="RHPJ01000005">
    <property type="protein sequence ID" value="TGO03866.1"/>
    <property type="molecule type" value="Genomic_DNA"/>
</dbReference>
<protein>
    <submittedName>
        <fullName evidence="7">Octaprenyl diphosphate synthase</fullName>
    </submittedName>
</protein>
<dbReference type="CDD" id="cd00685">
    <property type="entry name" value="Trans_IPPS_HT"/>
    <property type="match status" value="1"/>
</dbReference>
<dbReference type="Pfam" id="PF00348">
    <property type="entry name" value="polyprenyl_synt"/>
    <property type="match status" value="1"/>
</dbReference>
<keyword evidence="5" id="KW-0460">Magnesium</keyword>
<dbReference type="PANTHER" id="PTHR12001">
    <property type="entry name" value="GERANYLGERANYL PYROPHOSPHATE SYNTHASE"/>
    <property type="match status" value="1"/>
</dbReference>
<dbReference type="SFLD" id="SFLDS00005">
    <property type="entry name" value="Isoprenoid_Synthase_Type_I"/>
    <property type="match status" value="1"/>
</dbReference>
<dbReference type="GO" id="GO:0046872">
    <property type="term" value="F:metal ion binding"/>
    <property type="evidence" value="ECO:0007669"/>
    <property type="project" value="UniProtKB-KW"/>
</dbReference>
<comment type="similarity">
    <text evidence="2 6">Belongs to the FPP/GGPP synthase family.</text>
</comment>
<keyword evidence="8" id="KW-1185">Reference proteome</keyword>
<dbReference type="Proteomes" id="UP000297318">
    <property type="component" value="Unassembled WGS sequence"/>
</dbReference>
<evidence type="ECO:0000256" key="6">
    <source>
        <dbReference type="RuleBase" id="RU004466"/>
    </source>
</evidence>
<dbReference type="AlphaFoldDB" id="A0A4Z1DWG4"/>
<dbReference type="InterPro" id="IPR033749">
    <property type="entry name" value="Polyprenyl_synt_CS"/>
</dbReference>
<evidence type="ECO:0000313" key="8">
    <source>
        <dbReference type="Proteomes" id="UP000297318"/>
    </source>
</evidence>
<evidence type="ECO:0000256" key="4">
    <source>
        <dbReference type="ARBA" id="ARBA00022723"/>
    </source>
</evidence>
<comment type="caution">
    <text evidence="7">The sequence shown here is derived from an EMBL/GenBank/DDBJ whole genome shotgun (WGS) entry which is preliminary data.</text>
</comment>
<evidence type="ECO:0000313" key="7">
    <source>
        <dbReference type="EMBL" id="TGO03866.1"/>
    </source>
</evidence>
<dbReference type="PANTHER" id="PTHR12001:SF85">
    <property type="entry name" value="SHORT CHAIN ISOPRENYL DIPHOSPHATE SYNTHASE"/>
    <property type="match status" value="1"/>
</dbReference>
<reference evidence="7 8" key="1">
    <citation type="submission" date="2018-11" db="EMBL/GenBank/DDBJ databases">
        <title>Complete genome sequencing of the Actinobacteria Serinibacter sp. K3-2.</title>
        <authorList>
            <person name="Rakitin A.L."/>
            <person name="Beletsky A.V."/>
            <person name="Mardanov A.V."/>
            <person name="Ravin N.V."/>
            <person name="Gromova A.S."/>
            <person name="Filippova S.N."/>
            <person name="Gal'Chenko V.F."/>
        </authorList>
    </citation>
    <scope>NUCLEOTIDE SEQUENCE [LARGE SCALE GENOMIC DNA]</scope>
    <source>
        <strain evidence="7 8">K3-2</strain>
    </source>
</reference>
<organism evidence="7 8">
    <name type="scientific">Serinibacter arcticus</name>
    <dbReference type="NCBI Taxonomy" id="1655435"/>
    <lineage>
        <taxon>Bacteria</taxon>
        <taxon>Bacillati</taxon>
        <taxon>Actinomycetota</taxon>
        <taxon>Actinomycetes</taxon>
        <taxon>Micrococcales</taxon>
        <taxon>Beutenbergiaceae</taxon>
        <taxon>Serinibacter</taxon>
    </lineage>
</organism>
<dbReference type="PROSITE" id="PS00444">
    <property type="entry name" value="POLYPRENYL_SYNTHASE_2"/>
    <property type="match status" value="1"/>
</dbReference>
<dbReference type="Gene3D" id="1.10.600.10">
    <property type="entry name" value="Farnesyl Diphosphate Synthase"/>
    <property type="match status" value="1"/>
</dbReference>
<dbReference type="PROSITE" id="PS00723">
    <property type="entry name" value="POLYPRENYL_SYNTHASE_1"/>
    <property type="match status" value="1"/>
</dbReference>
<evidence type="ECO:0000256" key="3">
    <source>
        <dbReference type="ARBA" id="ARBA00022679"/>
    </source>
</evidence>
<accession>A0A4Z1DWG4</accession>
<sequence>MDVDGVAEVRRRLAAIPLEQRRRAAAYSPDLAQIWDVIAENLSEGKLVRPAILLAVANAVGTREDQHEAVLELAVAVEMLHHAFLLHDDVIDHDVVRRGRPNLIARIGEELTAPDATEAERRAVGEAAGILAGDLVLSQAHQCLARLHTSQAVRLRLLDLLQETLQHSIAGELADVGFSRQSLRPSLDDVLAMSQSKTGAYTVRLPLLWALIVIEADVPDGLEDFAAALGLAFQLQDDLLGLFGDPELVGKDPVSDIREGKYTAVMAHASDSPQWAEISTYLGSADLTADDGAHVLALLEASGARRAVEQDLSDALERALRLAGESGPLAQVLHALVLALTERRS</sequence>
<keyword evidence="4" id="KW-0479">Metal-binding</keyword>
<dbReference type="SUPFAM" id="SSF48576">
    <property type="entry name" value="Terpenoid synthases"/>
    <property type="match status" value="1"/>
</dbReference>
<dbReference type="InterPro" id="IPR008949">
    <property type="entry name" value="Isoprenoid_synthase_dom_sf"/>
</dbReference>
<keyword evidence="3 6" id="KW-0808">Transferase</keyword>
<proteinExistence type="inferred from homology"/>
<name>A0A4Z1DWG4_9MICO</name>
<dbReference type="GO" id="GO:0008299">
    <property type="term" value="P:isoprenoid biosynthetic process"/>
    <property type="evidence" value="ECO:0007669"/>
    <property type="project" value="InterPro"/>
</dbReference>
<comment type="cofactor">
    <cofactor evidence="1">
        <name>Mg(2+)</name>
        <dbReference type="ChEBI" id="CHEBI:18420"/>
    </cofactor>
</comment>
<evidence type="ECO:0000256" key="1">
    <source>
        <dbReference type="ARBA" id="ARBA00001946"/>
    </source>
</evidence>
<dbReference type="InterPro" id="IPR000092">
    <property type="entry name" value="Polyprenyl_synt"/>
</dbReference>
<evidence type="ECO:0000256" key="2">
    <source>
        <dbReference type="ARBA" id="ARBA00006706"/>
    </source>
</evidence>